<comment type="caution">
    <text evidence="2">The sequence shown here is derived from an EMBL/GenBank/DDBJ whole genome shotgun (WGS) entry which is preliminary data.</text>
</comment>
<gene>
    <name evidence="2" type="ORF">JRQ81_012283</name>
</gene>
<name>A0A9Q0X652_9SAUR</name>
<accession>A0A9Q0X652</accession>
<dbReference type="EMBL" id="JAPFRF010000024">
    <property type="protein sequence ID" value="KAJ7303340.1"/>
    <property type="molecule type" value="Genomic_DNA"/>
</dbReference>
<feature type="region of interest" description="Disordered" evidence="1">
    <location>
        <begin position="17"/>
        <end position="168"/>
    </location>
</feature>
<protein>
    <submittedName>
        <fullName evidence="2">Uncharacterized protein</fullName>
    </submittedName>
</protein>
<dbReference type="AlphaFoldDB" id="A0A9Q0X652"/>
<organism evidence="2 3">
    <name type="scientific">Phrynocephalus forsythii</name>
    <dbReference type="NCBI Taxonomy" id="171643"/>
    <lineage>
        <taxon>Eukaryota</taxon>
        <taxon>Metazoa</taxon>
        <taxon>Chordata</taxon>
        <taxon>Craniata</taxon>
        <taxon>Vertebrata</taxon>
        <taxon>Euteleostomi</taxon>
        <taxon>Lepidosauria</taxon>
        <taxon>Squamata</taxon>
        <taxon>Bifurcata</taxon>
        <taxon>Unidentata</taxon>
        <taxon>Episquamata</taxon>
        <taxon>Toxicofera</taxon>
        <taxon>Iguania</taxon>
        <taxon>Acrodonta</taxon>
        <taxon>Agamidae</taxon>
        <taxon>Agaminae</taxon>
        <taxon>Phrynocephalus</taxon>
    </lineage>
</organism>
<evidence type="ECO:0000313" key="2">
    <source>
        <dbReference type="EMBL" id="KAJ7303340.1"/>
    </source>
</evidence>
<evidence type="ECO:0000313" key="3">
    <source>
        <dbReference type="Proteomes" id="UP001142489"/>
    </source>
</evidence>
<reference evidence="2" key="1">
    <citation type="journal article" date="2023" name="DNA Res.">
        <title>Chromosome-level genome assembly of Phrynocephalus forsythii using third-generation DNA sequencing and Hi-C analysis.</title>
        <authorList>
            <person name="Qi Y."/>
            <person name="Zhao W."/>
            <person name="Zhao Y."/>
            <person name="Niu C."/>
            <person name="Cao S."/>
            <person name="Zhang Y."/>
        </authorList>
    </citation>
    <scope>NUCLEOTIDE SEQUENCE</scope>
    <source>
        <tissue evidence="2">Muscle</tissue>
    </source>
</reference>
<dbReference type="Proteomes" id="UP001142489">
    <property type="component" value="Unassembled WGS sequence"/>
</dbReference>
<proteinExistence type="predicted"/>
<feature type="compositionally biased region" description="Basic residues" evidence="1">
    <location>
        <begin position="151"/>
        <end position="168"/>
    </location>
</feature>
<keyword evidence="3" id="KW-1185">Reference proteome</keyword>
<sequence>MEENLWGQTMEKLMHAQRTLAEGAVEFPDTEASPVPNGDGTRDEDKASGGSPSRLPSLSGGIDTLCEQTDRSPEGLAEVMADSSEEKAEEEEEEDKEEEEWVPVHRGRRAARRKGGRRMMGTQRFPGKEAGSFRPKGLLVNPKLATSPAQKRGRKRRILLLRARREKR</sequence>
<feature type="compositionally biased region" description="Low complexity" evidence="1">
    <location>
        <begin position="48"/>
        <end position="61"/>
    </location>
</feature>
<feature type="compositionally biased region" description="Basic residues" evidence="1">
    <location>
        <begin position="105"/>
        <end position="117"/>
    </location>
</feature>
<evidence type="ECO:0000256" key="1">
    <source>
        <dbReference type="SAM" id="MobiDB-lite"/>
    </source>
</evidence>
<feature type="compositionally biased region" description="Acidic residues" evidence="1">
    <location>
        <begin position="87"/>
        <end position="101"/>
    </location>
</feature>